<evidence type="ECO:0000256" key="3">
    <source>
        <dbReference type="ARBA" id="ARBA00012756"/>
    </source>
</evidence>
<evidence type="ECO:0000313" key="8">
    <source>
        <dbReference type="Proteomes" id="UP000823960"/>
    </source>
</evidence>
<evidence type="ECO:0000256" key="4">
    <source>
        <dbReference type="ARBA" id="ARBA00022801"/>
    </source>
</evidence>
<dbReference type="GO" id="GO:0005990">
    <property type="term" value="P:lactose catabolic process"/>
    <property type="evidence" value="ECO:0007669"/>
    <property type="project" value="TreeGrafter"/>
</dbReference>
<reference evidence="7" key="2">
    <citation type="journal article" date="2021" name="PeerJ">
        <title>Extensive microbial diversity within the chicken gut microbiome revealed by metagenomics and culture.</title>
        <authorList>
            <person name="Gilroy R."/>
            <person name="Ravi A."/>
            <person name="Getino M."/>
            <person name="Pursley I."/>
            <person name="Horton D.L."/>
            <person name="Alikhan N.F."/>
            <person name="Baker D."/>
            <person name="Gharbi K."/>
            <person name="Hall N."/>
            <person name="Watson M."/>
            <person name="Adriaenssens E.M."/>
            <person name="Foster-Nyarko E."/>
            <person name="Jarju S."/>
            <person name="Secka A."/>
            <person name="Antonio M."/>
            <person name="Oren A."/>
            <person name="Chaudhuri R.R."/>
            <person name="La Ragione R."/>
            <person name="Hildebrand F."/>
            <person name="Pallen M.J."/>
        </authorList>
    </citation>
    <scope>NUCLEOTIDE SEQUENCE</scope>
    <source>
        <strain evidence="7">1370</strain>
    </source>
</reference>
<comment type="caution">
    <text evidence="7">The sequence shown here is derived from an EMBL/GenBank/DDBJ whole genome shotgun (WGS) entry which is preliminary data.</text>
</comment>
<keyword evidence="4" id="KW-0378">Hydrolase</keyword>
<sequence length="125" mass="14623">MNLNAISRPGSDKSRMVYHEDFNSLHIGTLPNRSYFVPFAKGQDPFANREESFYFELLNGDWSFKYLPSVIDLEDDFTLSEYDNTIPVPSNWQLHGYDRAQYTNVVYPIPYDPPYVPDDNPVRVY</sequence>
<feature type="domain" description="Glycosyl hydrolases family 2 sugar binding" evidence="6">
    <location>
        <begin position="56"/>
        <end position="125"/>
    </location>
</feature>
<dbReference type="GO" id="GO:0004565">
    <property type="term" value="F:beta-galactosidase activity"/>
    <property type="evidence" value="ECO:0007669"/>
    <property type="project" value="UniProtKB-EC"/>
</dbReference>
<dbReference type="InterPro" id="IPR050347">
    <property type="entry name" value="Bact_Beta-galactosidase"/>
</dbReference>
<keyword evidence="5" id="KW-0326">Glycosidase</keyword>
<dbReference type="GO" id="GO:0009341">
    <property type="term" value="C:beta-galactosidase complex"/>
    <property type="evidence" value="ECO:0007669"/>
    <property type="project" value="TreeGrafter"/>
</dbReference>
<evidence type="ECO:0000256" key="2">
    <source>
        <dbReference type="ARBA" id="ARBA00007401"/>
    </source>
</evidence>
<dbReference type="Pfam" id="PF02837">
    <property type="entry name" value="Glyco_hydro_2_N"/>
    <property type="match status" value="1"/>
</dbReference>
<name>A0A9D1T4P6_9FIRM</name>
<dbReference type="InterPro" id="IPR008979">
    <property type="entry name" value="Galactose-bd-like_sf"/>
</dbReference>
<gene>
    <name evidence="7" type="ORF">IAD28_07180</name>
</gene>
<organism evidence="7 8">
    <name type="scientific">Candidatus Faeciplasma avium</name>
    <dbReference type="NCBI Taxonomy" id="2840798"/>
    <lineage>
        <taxon>Bacteria</taxon>
        <taxon>Bacillati</taxon>
        <taxon>Bacillota</taxon>
        <taxon>Clostridia</taxon>
        <taxon>Eubacteriales</taxon>
        <taxon>Oscillospiraceae</taxon>
        <taxon>Oscillospiraceae incertae sedis</taxon>
        <taxon>Candidatus Faeciplasma</taxon>
    </lineage>
</organism>
<proteinExistence type="inferred from homology"/>
<evidence type="ECO:0000256" key="1">
    <source>
        <dbReference type="ARBA" id="ARBA00001412"/>
    </source>
</evidence>
<accession>A0A9D1T4P6</accession>
<dbReference type="PANTHER" id="PTHR46323">
    <property type="entry name" value="BETA-GALACTOSIDASE"/>
    <property type="match status" value="1"/>
</dbReference>
<dbReference type="AlphaFoldDB" id="A0A9D1T4P6"/>
<dbReference type="SUPFAM" id="SSF49785">
    <property type="entry name" value="Galactose-binding domain-like"/>
    <property type="match status" value="1"/>
</dbReference>
<dbReference type="Gene3D" id="2.60.120.260">
    <property type="entry name" value="Galactose-binding domain-like"/>
    <property type="match status" value="1"/>
</dbReference>
<comment type="similarity">
    <text evidence="2">Belongs to the glycosyl hydrolase 2 family.</text>
</comment>
<dbReference type="PANTHER" id="PTHR46323:SF2">
    <property type="entry name" value="BETA-GALACTOSIDASE"/>
    <property type="match status" value="1"/>
</dbReference>
<protein>
    <recommendedName>
        <fullName evidence="3">beta-galactosidase</fullName>
        <ecNumber evidence="3">3.2.1.23</ecNumber>
    </recommendedName>
</protein>
<dbReference type="EC" id="3.2.1.23" evidence="3"/>
<reference evidence="7" key="1">
    <citation type="submission" date="2020-10" db="EMBL/GenBank/DDBJ databases">
        <authorList>
            <person name="Gilroy R."/>
        </authorList>
    </citation>
    <scope>NUCLEOTIDE SEQUENCE</scope>
    <source>
        <strain evidence="7">1370</strain>
    </source>
</reference>
<evidence type="ECO:0000313" key="7">
    <source>
        <dbReference type="EMBL" id="HIV11457.1"/>
    </source>
</evidence>
<comment type="catalytic activity">
    <reaction evidence="1">
        <text>Hydrolysis of terminal non-reducing beta-D-galactose residues in beta-D-galactosides.</text>
        <dbReference type="EC" id="3.2.1.23"/>
    </reaction>
</comment>
<evidence type="ECO:0000256" key="5">
    <source>
        <dbReference type="ARBA" id="ARBA00023295"/>
    </source>
</evidence>
<dbReference type="EMBL" id="DVOL01000104">
    <property type="protein sequence ID" value="HIV11457.1"/>
    <property type="molecule type" value="Genomic_DNA"/>
</dbReference>
<dbReference type="InterPro" id="IPR006104">
    <property type="entry name" value="Glyco_hydro_2_N"/>
</dbReference>
<evidence type="ECO:0000259" key="6">
    <source>
        <dbReference type="Pfam" id="PF02837"/>
    </source>
</evidence>
<dbReference type="Proteomes" id="UP000823960">
    <property type="component" value="Unassembled WGS sequence"/>
</dbReference>